<dbReference type="Proteomes" id="UP000535501">
    <property type="component" value="Unassembled WGS sequence"/>
</dbReference>
<reference evidence="1 2" key="1">
    <citation type="submission" date="2020-08" db="EMBL/GenBank/DDBJ databases">
        <title>Genomic Encyclopedia of Type Strains, Phase IV (KMG-IV): sequencing the most valuable type-strain genomes for metagenomic binning, comparative biology and taxonomic classification.</title>
        <authorList>
            <person name="Goeker M."/>
        </authorList>
    </citation>
    <scope>NUCLEOTIDE SEQUENCE [LARGE SCALE GENOMIC DNA]</scope>
    <source>
        <strain evidence="1 2">DSM 102134</strain>
    </source>
</reference>
<organism evidence="1 2">
    <name type="scientific">Pseudorhizobium flavum</name>
    <dbReference type="NCBI Taxonomy" id="1335061"/>
    <lineage>
        <taxon>Bacteria</taxon>
        <taxon>Pseudomonadati</taxon>
        <taxon>Pseudomonadota</taxon>
        <taxon>Alphaproteobacteria</taxon>
        <taxon>Hyphomicrobiales</taxon>
        <taxon>Rhizobiaceae</taxon>
        <taxon>Rhizobium/Agrobacterium group</taxon>
        <taxon>Pseudorhizobium</taxon>
    </lineage>
</organism>
<evidence type="ECO:0000313" key="1">
    <source>
        <dbReference type="EMBL" id="MBB6181681.1"/>
    </source>
</evidence>
<sequence>MTQHIQGSAFEPQDLACMQRLFSAACAARGVDGKGEAANQLAARIFKLYQQGLREEKDLGSHLQA</sequence>
<proteinExistence type="predicted"/>
<comment type="caution">
    <text evidence="1">The sequence shown here is derived from an EMBL/GenBank/DDBJ whole genome shotgun (WGS) entry which is preliminary data.</text>
</comment>
<dbReference type="EMBL" id="JACHEJ010000012">
    <property type="protein sequence ID" value="MBB6181681.1"/>
    <property type="molecule type" value="Genomic_DNA"/>
</dbReference>
<gene>
    <name evidence="1" type="ORF">HNQ75_003669</name>
</gene>
<keyword evidence="2" id="KW-1185">Reference proteome</keyword>
<evidence type="ECO:0000313" key="2">
    <source>
        <dbReference type="Proteomes" id="UP000535501"/>
    </source>
</evidence>
<protein>
    <submittedName>
        <fullName evidence="1">Uncharacterized protein</fullName>
    </submittedName>
</protein>
<name>A0A7W9Z1Z3_9HYPH</name>
<dbReference type="RefSeq" id="WP_077545885.1">
    <property type="nucleotide sequence ID" value="NZ_JACHEJ010000012.1"/>
</dbReference>
<dbReference type="AlphaFoldDB" id="A0A7W9Z1Z3"/>
<accession>A0A7W9Z1Z3</accession>